<dbReference type="AlphaFoldDB" id="A0A8X6IMH7"/>
<keyword evidence="2" id="KW-1185">Reference proteome</keyword>
<accession>A0A8X6IMH7</accession>
<evidence type="ECO:0000313" key="1">
    <source>
        <dbReference type="EMBL" id="GFR25009.1"/>
    </source>
</evidence>
<organism evidence="1 2">
    <name type="scientific">Trichonephila clavata</name>
    <name type="common">Joro spider</name>
    <name type="synonym">Nephila clavata</name>
    <dbReference type="NCBI Taxonomy" id="2740835"/>
    <lineage>
        <taxon>Eukaryota</taxon>
        <taxon>Metazoa</taxon>
        <taxon>Ecdysozoa</taxon>
        <taxon>Arthropoda</taxon>
        <taxon>Chelicerata</taxon>
        <taxon>Arachnida</taxon>
        <taxon>Araneae</taxon>
        <taxon>Araneomorphae</taxon>
        <taxon>Entelegynae</taxon>
        <taxon>Araneoidea</taxon>
        <taxon>Nephilidae</taxon>
        <taxon>Trichonephila</taxon>
    </lineage>
</organism>
<dbReference type="EMBL" id="BMAO01038438">
    <property type="protein sequence ID" value="GFR25009.1"/>
    <property type="molecule type" value="Genomic_DNA"/>
</dbReference>
<proteinExistence type="predicted"/>
<name>A0A8X6IMH7_TRICU</name>
<protein>
    <submittedName>
        <fullName evidence="1">Uncharacterized protein</fullName>
    </submittedName>
</protein>
<gene>
    <name evidence="1" type="ORF">TNCT_305151</name>
</gene>
<reference evidence="1" key="1">
    <citation type="submission" date="2020-07" db="EMBL/GenBank/DDBJ databases">
        <title>Multicomponent nature underlies the extraordinary mechanical properties of spider dragline silk.</title>
        <authorList>
            <person name="Kono N."/>
            <person name="Nakamura H."/>
            <person name="Mori M."/>
            <person name="Yoshida Y."/>
            <person name="Ohtoshi R."/>
            <person name="Malay A.D."/>
            <person name="Moran D.A.P."/>
            <person name="Tomita M."/>
            <person name="Numata K."/>
            <person name="Arakawa K."/>
        </authorList>
    </citation>
    <scope>NUCLEOTIDE SEQUENCE</scope>
</reference>
<sequence>MFIKAFCIVRFHHWKTGVIRETQNFVIPYSTQKGLFKSTPECFLTFYFRKREGKRKIRSKKKNIFAWRGGKGKDPTLAANLPVSLPLCSIPFYLEPV</sequence>
<evidence type="ECO:0000313" key="2">
    <source>
        <dbReference type="Proteomes" id="UP000887116"/>
    </source>
</evidence>
<comment type="caution">
    <text evidence="1">The sequence shown here is derived from an EMBL/GenBank/DDBJ whole genome shotgun (WGS) entry which is preliminary data.</text>
</comment>
<dbReference type="Proteomes" id="UP000887116">
    <property type="component" value="Unassembled WGS sequence"/>
</dbReference>